<evidence type="ECO:0000313" key="7">
    <source>
        <dbReference type="Proteomes" id="UP001220022"/>
    </source>
</evidence>
<dbReference type="Pfam" id="PF01494">
    <property type="entry name" value="FAD_binding_3"/>
    <property type="match status" value="1"/>
</dbReference>
<dbReference type="InterPro" id="IPR050641">
    <property type="entry name" value="RIFMO-like"/>
</dbReference>
<dbReference type="Gene3D" id="3.50.50.60">
    <property type="entry name" value="FAD/NAD(P)-binding domain"/>
    <property type="match status" value="1"/>
</dbReference>
<proteinExistence type="predicted"/>
<dbReference type="InterPro" id="IPR002938">
    <property type="entry name" value="FAD-bd"/>
</dbReference>
<dbReference type="Gene3D" id="3.40.30.120">
    <property type="match status" value="1"/>
</dbReference>
<evidence type="ECO:0000256" key="2">
    <source>
        <dbReference type="ARBA" id="ARBA00022630"/>
    </source>
</evidence>
<accession>A0ABT5Z1N9</accession>
<protein>
    <submittedName>
        <fullName evidence="6">FAD-dependent oxidoreductase</fullName>
    </submittedName>
</protein>
<evidence type="ECO:0000256" key="1">
    <source>
        <dbReference type="ARBA" id="ARBA00001974"/>
    </source>
</evidence>
<keyword evidence="3" id="KW-0274">FAD</keyword>
<evidence type="ECO:0000256" key="4">
    <source>
        <dbReference type="SAM" id="MobiDB-lite"/>
    </source>
</evidence>
<dbReference type="Proteomes" id="UP001220022">
    <property type="component" value="Unassembled WGS sequence"/>
</dbReference>
<evidence type="ECO:0000256" key="3">
    <source>
        <dbReference type="ARBA" id="ARBA00022827"/>
    </source>
</evidence>
<dbReference type="Gene3D" id="3.30.9.10">
    <property type="entry name" value="D-Amino Acid Oxidase, subunit A, domain 2"/>
    <property type="match status" value="1"/>
</dbReference>
<dbReference type="Pfam" id="PF21274">
    <property type="entry name" value="Rng_hyd_C"/>
    <property type="match status" value="1"/>
</dbReference>
<dbReference type="SUPFAM" id="SSF51905">
    <property type="entry name" value="FAD/NAD(P)-binding domain"/>
    <property type="match status" value="1"/>
</dbReference>
<evidence type="ECO:0000259" key="5">
    <source>
        <dbReference type="Pfam" id="PF01494"/>
    </source>
</evidence>
<dbReference type="PANTHER" id="PTHR43004">
    <property type="entry name" value="TRK SYSTEM POTASSIUM UPTAKE PROTEIN"/>
    <property type="match status" value="1"/>
</dbReference>
<feature type="region of interest" description="Disordered" evidence="4">
    <location>
        <begin position="570"/>
        <end position="594"/>
    </location>
</feature>
<sequence length="594" mass="64453">MACDAVVIGAGPVGLAAALDLGRLGAEVLLVERRTEVARLPKAMAVSARSMELLRQWGCDRALRARGLPPWRSRNIDWRTSVANGRHIVSLPQLGDAADVQSALGTSPQTWLNVPQYAVEEVLHDAVGRLPNVRFWQGVEAVVEEQDDRGVRVRLDRSADDGGSRRQWARARYALAADGSRAVTRRRLGVGAGGDGVLGTSLSIAFHADLAALAQLENAFYWVANARLVGMVTLVSPDFAVLNVLDPPARMETSAATPPRGRLVELVRVALGVPDLEVSVEAAERWKIVHDVADTYRRERVFFLGDSAHRFPPTGGLGLNTGLAEAHNLTWKLDAVMCGWAAEELLDSYERERRPLALATSRMAVRHFRSMLTVLERVGRLPGRVESDSRRGREFRRTLAGLVARTGRNYSADSVTFGYAYPAGALVADEEEEPAHQWPLDRYVPHTHAGVRAPHVWLLLDGRPVSSLDLFQGRFTLLTGPRGHAWVRAARRASASCGVPLAAFAVGGGGPLEDPCGRWTVVYGVGPADAVLVRPDGHVAWRKRVSAAAADEEALLRLLVSVLNQVTCTSGPEPARDSKDAPSAQDWLDLPPEG</sequence>
<comment type="caution">
    <text evidence="6">The sequence shown here is derived from an EMBL/GenBank/DDBJ whole genome shotgun (WGS) entry which is preliminary data.</text>
</comment>
<organism evidence="6 7">
    <name type="scientific">Streptantibioticus ferralitis</name>
    <dbReference type="NCBI Taxonomy" id="236510"/>
    <lineage>
        <taxon>Bacteria</taxon>
        <taxon>Bacillati</taxon>
        <taxon>Actinomycetota</taxon>
        <taxon>Actinomycetes</taxon>
        <taxon>Kitasatosporales</taxon>
        <taxon>Streptomycetaceae</taxon>
        <taxon>Streptantibioticus</taxon>
    </lineage>
</organism>
<dbReference type="EMBL" id="JARHTQ010000011">
    <property type="protein sequence ID" value="MDF2257764.1"/>
    <property type="molecule type" value="Genomic_DNA"/>
</dbReference>
<dbReference type="RefSeq" id="WP_275816088.1">
    <property type="nucleotide sequence ID" value="NZ_BAAANM010000022.1"/>
</dbReference>
<dbReference type="PANTHER" id="PTHR43004:SF19">
    <property type="entry name" value="BINDING MONOOXYGENASE, PUTATIVE (JCVI)-RELATED"/>
    <property type="match status" value="1"/>
</dbReference>
<feature type="domain" description="FAD-binding" evidence="5">
    <location>
        <begin position="3"/>
        <end position="360"/>
    </location>
</feature>
<reference evidence="6 7" key="1">
    <citation type="submission" date="2023-03" db="EMBL/GenBank/DDBJ databases">
        <title>Draft genome sequence of type strain Streptomyces ferralitis JCM 14344.</title>
        <authorList>
            <person name="Klaysubun C."/>
            <person name="Duangmal K."/>
        </authorList>
    </citation>
    <scope>NUCLEOTIDE SEQUENCE [LARGE SCALE GENOMIC DNA]</scope>
    <source>
        <strain evidence="6 7">JCM 14344</strain>
    </source>
</reference>
<dbReference type="PRINTS" id="PR00420">
    <property type="entry name" value="RNGMNOXGNASE"/>
</dbReference>
<keyword evidence="2" id="KW-0285">Flavoprotein</keyword>
<keyword evidence="7" id="KW-1185">Reference proteome</keyword>
<gene>
    <name evidence="6" type="ORF">P2L57_19225</name>
</gene>
<comment type="cofactor">
    <cofactor evidence="1">
        <name>FAD</name>
        <dbReference type="ChEBI" id="CHEBI:57692"/>
    </cofactor>
</comment>
<evidence type="ECO:0000313" key="6">
    <source>
        <dbReference type="EMBL" id="MDF2257764.1"/>
    </source>
</evidence>
<name>A0ABT5Z1N9_9ACTN</name>
<dbReference type="InterPro" id="IPR036188">
    <property type="entry name" value="FAD/NAD-bd_sf"/>
</dbReference>